<gene>
    <name evidence="7" type="ORF">SCF082_LOCUS13184</name>
</gene>
<feature type="region of interest" description="Disordered" evidence="5">
    <location>
        <begin position="1056"/>
        <end position="1079"/>
    </location>
</feature>
<dbReference type="CDD" id="cd00051">
    <property type="entry name" value="EFh"/>
    <property type="match status" value="2"/>
</dbReference>
<evidence type="ECO:0000256" key="4">
    <source>
        <dbReference type="SAM" id="Coils"/>
    </source>
</evidence>
<dbReference type="InterPro" id="IPR028846">
    <property type="entry name" value="Recoverin"/>
</dbReference>
<dbReference type="SMART" id="SM00054">
    <property type="entry name" value="EFh"/>
    <property type="match status" value="5"/>
</dbReference>
<name>A0ABP0JQB7_9DINO</name>
<feature type="domain" description="EF-hand" evidence="6">
    <location>
        <begin position="965"/>
        <end position="1000"/>
    </location>
</feature>
<evidence type="ECO:0000256" key="1">
    <source>
        <dbReference type="ARBA" id="ARBA00022723"/>
    </source>
</evidence>
<keyword evidence="2" id="KW-0677">Repeat</keyword>
<evidence type="ECO:0000256" key="2">
    <source>
        <dbReference type="ARBA" id="ARBA00022737"/>
    </source>
</evidence>
<dbReference type="Proteomes" id="UP001642464">
    <property type="component" value="Unassembled WGS sequence"/>
</dbReference>
<feature type="region of interest" description="Disordered" evidence="5">
    <location>
        <begin position="1205"/>
        <end position="1260"/>
    </location>
</feature>
<feature type="domain" description="EF-hand" evidence="6">
    <location>
        <begin position="1175"/>
        <end position="1210"/>
    </location>
</feature>
<feature type="region of interest" description="Disordered" evidence="5">
    <location>
        <begin position="687"/>
        <end position="711"/>
    </location>
</feature>
<dbReference type="Gene3D" id="1.10.238.10">
    <property type="entry name" value="EF-hand"/>
    <property type="match status" value="3"/>
</dbReference>
<feature type="region of interest" description="Disordered" evidence="5">
    <location>
        <begin position="1148"/>
        <end position="1169"/>
    </location>
</feature>
<feature type="region of interest" description="Disordered" evidence="5">
    <location>
        <begin position="593"/>
        <end position="614"/>
    </location>
</feature>
<dbReference type="InterPro" id="IPR011992">
    <property type="entry name" value="EF-hand-dom_pair"/>
</dbReference>
<evidence type="ECO:0000256" key="3">
    <source>
        <dbReference type="ARBA" id="ARBA00022837"/>
    </source>
</evidence>
<dbReference type="Pfam" id="PF13499">
    <property type="entry name" value="EF-hand_7"/>
    <property type="match status" value="1"/>
</dbReference>
<feature type="domain" description="EF-hand" evidence="6">
    <location>
        <begin position="527"/>
        <end position="562"/>
    </location>
</feature>
<dbReference type="Pfam" id="PF13202">
    <property type="entry name" value="EF-hand_5"/>
    <property type="match status" value="3"/>
</dbReference>
<dbReference type="PANTHER" id="PTHR23055">
    <property type="entry name" value="CALCIUM BINDING PROTEINS"/>
    <property type="match status" value="1"/>
</dbReference>
<dbReference type="PROSITE" id="PS00018">
    <property type="entry name" value="EF_HAND_1"/>
    <property type="match status" value="5"/>
</dbReference>
<dbReference type="InterPro" id="IPR002048">
    <property type="entry name" value="EF_hand_dom"/>
</dbReference>
<feature type="compositionally biased region" description="Basic and acidic residues" evidence="5">
    <location>
        <begin position="1232"/>
        <end position="1244"/>
    </location>
</feature>
<accession>A0ABP0JQB7</accession>
<evidence type="ECO:0000256" key="5">
    <source>
        <dbReference type="SAM" id="MobiDB-lite"/>
    </source>
</evidence>
<dbReference type="InterPro" id="IPR018247">
    <property type="entry name" value="EF_Hand_1_Ca_BS"/>
</dbReference>
<reference evidence="7 8" key="1">
    <citation type="submission" date="2024-02" db="EMBL/GenBank/DDBJ databases">
        <authorList>
            <person name="Chen Y."/>
            <person name="Shah S."/>
            <person name="Dougan E. K."/>
            <person name="Thang M."/>
            <person name="Chan C."/>
        </authorList>
    </citation>
    <scope>NUCLEOTIDE SEQUENCE [LARGE SCALE GENOMIC DNA]</scope>
</reference>
<evidence type="ECO:0000313" key="7">
    <source>
        <dbReference type="EMBL" id="CAK9016431.1"/>
    </source>
</evidence>
<feature type="compositionally biased region" description="Basic and acidic residues" evidence="5">
    <location>
        <begin position="1056"/>
        <end position="1068"/>
    </location>
</feature>
<keyword evidence="1" id="KW-0479">Metal-binding</keyword>
<dbReference type="PROSITE" id="PS50222">
    <property type="entry name" value="EF_HAND_2"/>
    <property type="match status" value="5"/>
</dbReference>
<feature type="domain" description="EF-hand" evidence="6">
    <location>
        <begin position="366"/>
        <end position="401"/>
    </location>
</feature>
<dbReference type="SUPFAM" id="SSF47473">
    <property type="entry name" value="EF-hand"/>
    <property type="match status" value="2"/>
</dbReference>
<feature type="compositionally biased region" description="Basic and acidic residues" evidence="5">
    <location>
        <begin position="1205"/>
        <end position="1215"/>
    </location>
</feature>
<proteinExistence type="predicted"/>
<sequence length="1305" mass="140367">MEVCLVNAENVPDGCLLSISAGGSRRQAPLAVRQKFAFSNSSTAAAVAAGGSGLKVDLLSLRGSACVGSSELLPAMQKAFGAGTNAEGAGHQIEVILPQGQDGGEEELSMKLNFNIKPSMKKEDKDLIDTSRVDSGMSTARTNEPEVPSAILQTTDLLKQSALLDRTATLPAAPKAQSGQRSSRRHHAALQARSYLEEHNILPFVERVLKTLVQDRPADPWGAIAALLPEAAFPDSLKKGPLERLDEEPEETPMPEWNMLPSVGTWYMIPKPVVAPKMPPPLPREEQVDDAEALKQAEAEKAVANQLVEGLVTAGTVPRATQSGGTSPMSSHAPIEAMLSPQARADVQEDQRMQQAMFPSLSNKKVLAAIAEVSFDDIDLNKDGVITPEEFAIFVAKVRASMSDEGAQSSSQAAPSTDAVPSAVAALASVYWNFLPSVGTWFNPKPRLTAEVRQAIASTFTDVDANKDGVITKEEFQDFVEKTTEAVAMPKADWRLLPSVGTWCMTKPGAEAEPSKKQAPASVKEKVEAAIAAASFEDIDTNKDGVITREEFSDFVQQATAAAEELTEENKVRNERAVVGRLVEHFVAAGMPRGTLSGGTSPMASAPGTEVGVKPVSPRELYKRRIEWEAKMEQVRLKHWFDHRLISSLQEAAKEDSVATLCESRSSSRQETPSHADMRQWIQKQLQSNAEAGREGSVTVVSNADSRTETPPAMIDSWLKEQLDLLEAGLEQAVKEDSVATLSMAGSRTDTPPGAKIDGWLKAQLETNLDSVLREGSVATLDMESVASVPLVQLPYVDMRPKGPASSVVTSSVAEGPSVTVLDFTFEDMDYDAVISSSQLCGSVVEAIQRGVAEQAGIQADQVRVTLAPGSVLVRVSIACADVGSAAVVAHRALQKDGALLLKAVSEHVAKVPGISLAHKGGDLNAKGLRLKVAPTGRPMSAKFREEVLRDVASEAAKKALQMPGEEHAADVGFGAVDKNKDGLISREELAQFQKKSAPSDTMTSMTDVMVEAITATLLGKIFEKDVHTPSDCSGGNASEAAITKTVEELVSHVAKESYAKEEERTPSAHESGGGDEQNTLAVKEIVQDMVVREPDRLEASIIGTAASERGPTVQPEDVASATDAMTTVAESCPLAKDSAEVVAQRLQQEEEARQAEERRKEEEARLEEERIKEVHAAVAAASFEDLDTNNDGVISREEFHDFVQKESKRQKVEDEPNETLVDQAETQPSAKGEETQAPEKQEEAAPLSPSFEDEDPETIQERVQEVLEENSRLRSENEALRVELEHLLALTVTPEITPPQTGGR</sequence>
<comment type="caution">
    <text evidence="7">The sequence shown here is derived from an EMBL/GenBank/DDBJ whole genome shotgun (WGS) entry which is preliminary data.</text>
</comment>
<evidence type="ECO:0000259" key="6">
    <source>
        <dbReference type="PROSITE" id="PS50222"/>
    </source>
</evidence>
<keyword evidence="3" id="KW-0106">Calcium</keyword>
<keyword evidence="4" id="KW-0175">Coiled coil</keyword>
<evidence type="ECO:0000313" key="8">
    <source>
        <dbReference type="Proteomes" id="UP001642464"/>
    </source>
</evidence>
<organism evidence="7 8">
    <name type="scientific">Durusdinium trenchii</name>
    <dbReference type="NCBI Taxonomy" id="1381693"/>
    <lineage>
        <taxon>Eukaryota</taxon>
        <taxon>Sar</taxon>
        <taxon>Alveolata</taxon>
        <taxon>Dinophyceae</taxon>
        <taxon>Suessiales</taxon>
        <taxon>Symbiodiniaceae</taxon>
        <taxon>Durusdinium</taxon>
    </lineage>
</organism>
<keyword evidence="8" id="KW-1185">Reference proteome</keyword>
<feature type="domain" description="EF-hand" evidence="6">
    <location>
        <begin position="451"/>
        <end position="486"/>
    </location>
</feature>
<feature type="coiled-coil region" evidence="4">
    <location>
        <begin position="1264"/>
        <end position="1291"/>
    </location>
</feature>
<dbReference type="EMBL" id="CAXAMM010008114">
    <property type="protein sequence ID" value="CAK9016431.1"/>
    <property type="molecule type" value="Genomic_DNA"/>
</dbReference>
<protein>
    <recommendedName>
        <fullName evidence="6">EF-hand domain-containing protein</fullName>
    </recommendedName>
</protein>